<comment type="caution">
    <text evidence="2">The sequence shown here is derived from an EMBL/GenBank/DDBJ whole genome shotgun (WGS) entry which is preliminary data.</text>
</comment>
<evidence type="ECO:0000313" key="2">
    <source>
        <dbReference type="EMBL" id="RNA44159.1"/>
    </source>
</evidence>
<keyword evidence="1" id="KW-0472">Membrane</keyword>
<protein>
    <submittedName>
        <fullName evidence="2">Uncharacterized protein</fullName>
    </submittedName>
</protein>
<dbReference type="AlphaFoldDB" id="A0A3M7T893"/>
<sequence length="104" mass="12340">MAKGYFNYQNKFNGVRGGALRKYIKYRKYRKLISCVCNILLESFYVVLINNLDDEIWTKRFVIIVLSVLELPTDFGAIVQDFDYYCHSKKYLKLLFSPVDHQIN</sequence>
<keyword evidence="1" id="KW-1133">Transmembrane helix</keyword>
<dbReference type="EMBL" id="REGN01000144">
    <property type="protein sequence ID" value="RNA44159.1"/>
    <property type="molecule type" value="Genomic_DNA"/>
</dbReference>
<feature type="transmembrane region" description="Helical" evidence="1">
    <location>
        <begin position="32"/>
        <end position="49"/>
    </location>
</feature>
<proteinExistence type="predicted"/>
<accession>A0A3M7T893</accession>
<reference evidence="2 3" key="1">
    <citation type="journal article" date="2018" name="Sci. Rep.">
        <title>Genomic signatures of local adaptation to the degree of environmental predictability in rotifers.</title>
        <authorList>
            <person name="Franch-Gras L."/>
            <person name="Hahn C."/>
            <person name="Garcia-Roger E.M."/>
            <person name="Carmona M.J."/>
            <person name="Serra M."/>
            <person name="Gomez A."/>
        </authorList>
    </citation>
    <scope>NUCLEOTIDE SEQUENCE [LARGE SCALE GENOMIC DNA]</scope>
    <source>
        <strain evidence="2">HYR1</strain>
    </source>
</reference>
<evidence type="ECO:0000313" key="3">
    <source>
        <dbReference type="Proteomes" id="UP000276133"/>
    </source>
</evidence>
<keyword evidence="1" id="KW-0812">Transmembrane</keyword>
<gene>
    <name evidence="2" type="ORF">BpHYR1_033216</name>
</gene>
<name>A0A3M7T893_BRAPC</name>
<keyword evidence="3" id="KW-1185">Reference proteome</keyword>
<organism evidence="2 3">
    <name type="scientific">Brachionus plicatilis</name>
    <name type="common">Marine rotifer</name>
    <name type="synonym">Brachionus muelleri</name>
    <dbReference type="NCBI Taxonomy" id="10195"/>
    <lineage>
        <taxon>Eukaryota</taxon>
        <taxon>Metazoa</taxon>
        <taxon>Spiralia</taxon>
        <taxon>Gnathifera</taxon>
        <taxon>Rotifera</taxon>
        <taxon>Eurotatoria</taxon>
        <taxon>Monogononta</taxon>
        <taxon>Pseudotrocha</taxon>
        <taxon>Ploima</taxon>
        <taxon>Brachionidae</taxon>
        <taxon>Brachionus</taxon>
    </lineage>
</organism>
<dbReference type="Proteomes" id="UP000276133">
    <property type="component" value="Unassembled WGS sequence"/>
</dbReference>
<evidence type="ECO:0000256" key="1">
    <source>
        <dbReference type="SAM" id="Phobius"/>
    </source>
</evidence>